<keyword evidence="1" id="KW-0808">Transferase</keyword>
<proteinExistence type="predicted"/>
<dbReference type="InterPro" id="IPR050134">
    <property type="entry name" value="NAD-dep_sirtuin_deacylases"/>
</dbReference>
<reference evidence="5" key="1">
    <citation type="submission" date="2025-08" db="UniProtKB">
        <authorList>
            <consortium name="Ensembl"/>
        </authorList>
    </citation>
    <scope>IDENTIFICATION</scope>
</reference>
<evidence type="ECO:0000313" key="5">
    <source>
        <dbReference type="Ensembl" id="ENSPSMP00000002808.1"/>
    </source>
</evidence>
<dbReference type="AlphaFoldDB" id="A0A8C8YM31"/>
<name>A0A8C8YM31_PROSS</name>
<dbReference type="InterPro" id="IPR026590">
    <property type="entry name" value="Ssirtuin_cat_dom"/>
</dbReference>
<sequence>SHRDRWRARLRLLWAEKKNKLFLPFPFQMCRSIFLGPISSLPQAEVMADRVARCPDCAGVVKPDIVFFGEPLPPRFLLHVADFPMADLLLILGTSLEVCRRACVGEELHGWWWGRETFGDWGLERAGARRPV</sequence>
<dbReference type="Ensembl" id="ENSPSMT00000003377.1">
    <property type="protein sequence ID" value="ENSPSMP00000002808.1"/>
    <property type="gene ID" value="ENSPSMG00000002257.1"/>
</dbReference>
<protein>
    <recommendedName>
        <fullName evidence="4">Deacetylase sirtuin-type domain-containing protein</fullName>
    </recommendedName>
</protein>
<comment type="caution">
    <text evidence="3">Lacks conserved residue(s) required for the propagation of feature annotation.</text>
</comment>
<dbReference type="InterPro" id="IPR029035">
    <property type="entry name" value="DHS-like_NAD/FAD-binding_dom"/>
</dbReference>
<dbReference type="Gene3D" id="3.30.1600.10">
    <property type="entry name" value="SIR2/SIRT2 'Small Domain"/>
    <property type="match status" value="1"/>
</dbReference>
<dbReference type="GO" id="GO:0005634">
    <property type="term" value="C:nucleus"/>
    <property type="evidence" value="ECO:0007669"/>
    <property type="project" value="TreeGrafter"/>
</dbReference>
<feature type="domain" description="Deacetylase sirtuin-type" evidence="4">
    <location>
        <begin position="1"/>
        <end position="132"/>
    </location>
</feature>
<evidence type="ECO:0000259" key="4">
    <source>
        <dbReference type="PROSITE" id="PS50305"/>
    </source>
</evidence>
<keyword evidence="6" id="KW-1185">Reference proteome</keyword>
<evidence type="ECO:0000256" key="3">
    <source>
        <dbReference type="PROSITE-ProRule" id="PRU00236"/>
    </source>
</evidence>
<dbReference type="Proteomes" id="UP000694414">
    <property type="component" value="Unplaced"/>
</dbReference>
<accession>A0A8C8YM31</accession>
<dbReference type="Gene3D" id="3.40.50.1220">
    <property type="entry name" value="TPP-binding domain"/>
    <property type="match status" value="1"/>
</dbReference>
<dbReference type="GO" id="GO:0070403">
    <property type="term" value="F:NAD+ binding"/>
    <property type="evidence" value="ECO:0007669"/>
    <property type="project" value="InterPro"/>
</dbReference>
<dbReference type="PANTHER" id="PTHR11085">
    <property type="entry name" value="NAD-DEPENDENT PROTEIN DEACYLASE SIRTUIN-5, MITOCHONDRIAL-RELATED"/>
    <property type="match status" value="1"/>
</dbReference>
<evidence type="ECO:0000256" key="1">
    <source>
        <dbReference type="ARBA" id="ARBA00022679"/>
    </source>
</evidence>
<dbReference type="GeneTree" id="ENSGT00940000159464"/>
<evidence type="ECO:0000256" key="2">
    <source>
        <dbReference type="ARBA" id="ARBA00023027"/>
    </source>
</evidence>
<dbReference type="PANTHER" id="PTHR11085:SF5">
    <property type="entry name" value="NAD-DEPENDENT PROTEIN DEACETYLASE SIRTUIN-3, MITOCHONDRIAL"/>
    <property type="match status" value="1"/>
</dbReference>
<dbReference type="Pfam" id="PF02146">
    <property type="entry name" value="SIR2"/>
    <property type="match status" value="1"/>
</dbReference>
<keyword evidence="2" id="KW-0520">NAD</keyword>
<dbReference type="PROSITE" id="PS50305">
    <property type="entry name" value="SIRTUIN"/>
    <property type="match status" value="1"/>
</dbReference>
<dbReference type="GO" id="GO:0017136">
    <property type="term" value="F:histone deacetylase activity, NAD-dependent"/>
    <property type="evidence" value="ECO:0007669"/>
    <property type="project" value="TreeGrafter"/>
</dbReference>
<organism evidence="5 6">
    <name type="scientific">Prolemur simus</name>
    <name type="common">Greater bamboo lemur</name>
    <name type="synonym">Hapalemur simus</name>
    <dbReference type="NCBI Taxonomy" id="1328070"/>
    <lineage>
        <taxon>Eukaryota</taxon>
        <taxon>Metazoa</taxon>
        <taxon>Chordata</taxon>
        <taxon>Craniata</taxon>
        <taxon>Vertebrata</taxon>
        <taxon>Euteleostomi</taxon>
        <taxon>Mammalia</taxon>
        <taxon>Eutheria</taxon>
        <taxon>Euarchontoglires</taxon>
        <taxon>Primates</taxon>
        <taxon>Strepsirrhini</taxon>
        <taxon>Lemuriformes</taxon>
        <taxon>Lemuridae</taxon>
        <taxon>Prolemur</taxon>
    </lineage>
</organism>
<evidence type="ECO:0000313" key="6">
    <source>
        <dbReference type="Proteomes" id="UP000694414"/>
    </source>
</evidence>
<reference evidence="5" key="2">
    <citation type="submission" date="2025-09" db="UniProtKB">
        <authorList>
            <consortium name="Ensembl"/>
        </authorList>
    </citation>
    <scope>IDENTIFICATION</scope>
</reference>
<dbReference type="InterPro" id="IPR003000">
    <property type="entry name" value="Sirtuin"/>
</dbReference>
<dbReference type="InterPro" id="IPR026591">
    <property type="entry name" value="Sirtuin_cat_small_dom_sf"/>
</dbReference>
<dbReference type="SUPFAM" id="SSF52467">
    <property type="entry name" value="DHS-like NAD/FAD-binding domain"/>
    <property type="match status" value="1"/>
</dbReference>